<dbReference type="RefSeq" id="WP_092890775.1">
    <property type="nucleotide sequence ID" value="NZ_FOOQ01000001.1"/>
</dbReference>
<reference evidence="3" key="1">
    <citation type="submission" date="2016-10" db="EMBL/GenBank/DDBJ databases">
        <authorList>
            <person name="Varghese N."/>
            <person name="Submissions S."/>
        </authorList>
    </citation>
    <scope>NUCLEOTIDE SEQUENCE [LARGE SCALE GENOMIC DNA]</scope>
    <source>
        <strain evidence="3">CGMCC 1.7739</strain>
    </source>
</reference>
<dbReference type="EMBL" id="FOOQ01000001">
    <property type="protein sequence ID" value="SFG14989.1"/>
    <property type="molecule type" value="Genomic_DNA"/>
</dbReference>
<keyword evidence="1" id="KW-0812">Transmembrane</keyword>
<dbReference type="AlphaFoldDB" id="A0A1I2PIQ6"/>
<sequence>MPADDYLDSTTALFVGVFVAALFGFAALLAYVAAGDVVPAARALAGALAGLGVVFLLASLVVAALLAR</sequence>
<dbReference type="Proteomes" id="UP000198876">
    <property type="component" value="Unassembled WGS sequence"/>
</dbReference>
<protein>
    <submittedName>
        <fullName evidence="2">Uncharacterized protein</fullName>
    </submittedName>
</protein>
<feature type="transmembrane region" description="Helical" evidence="1">
    <location>
        <begin position="12"/>
        <end position="34"/>
    </location>
</feature>
<evidence type="ECO:0000256" key="1">
    <source>
        <dbReference type="SAM" id="Phobius"/>
    </source>
</evidence>
<evidence type="ECO:0000313" key="3">
    <source>
        <dbReference type="Proteomes" id="UP000198876"/>
    </source>
</evidence>
<keyword evidence="1" id="KW-1133">Transmembrane helix</keyword>
<dbReference type="STRING" id="553467.SAMN04488063_1580"/>
<gene>
    <name evidence="2" type="ORF">SAMN04488063_1580</name>
</gene>
<name>A0A1I2PIQ6_9EURY</name>
<keyword evidence="3" id="KW-1185">Reference proteome</keyword>
<proteinExistence type="predicted"/>
<feature type="transmembrane region" description="Helical" evidence="1">
    <location>
        <begin position="40"/>
        <end position="67"/>
    </location>
</feature>
<accession>A0A1I2PIQ6</accession>
<keyword evidence="1" id="KW-0472">Membrane</keyword>
<organism evidence="2 3">
    <name type="scientific">Halopelagius inordinatus</name>
    <dbReference type="NCBI Taxonomy" id="553467"/>
    <lineage>
        <taxon>Archaea</taxon>
        <taxon>Methanobacteriati</taxon>
        <taxon>Methanobacteriota</taxon>
        <taxon>Stenosarchaea group</taxon>
        <taxon>Halobacteria</taxon>
        <taxon>Halobacteriales</taxon>
        <taxon>Haloferacaceae</taxon>
    </lineage>
</organism>
<evidence type="ECO:0000313" key="2">
    <source>
        <dbReference type="EMBL" id="SFG14989.1"/>
    </source>
</evidence>